<dbReference type="STRING" id="999627.SAMN05216236_12752"/>
<dbReference type="GO" id="GO:0016616">
    <property type="term" value="F:oxidoreductase activity, acting on the CH-OH group of donors, NAD or NADP as acceptor"/>
    <property type="evidence" value="ECO:0007669"/>
    <property type="project" value="TreeGrafter"/>
</dbReference>
<dbReference type="GO" id="GO:0006633">
    <property type="term" value="P:fatty acid biosynthetic process"/>
    <property type="evidence" value="ECO:0007669"/>
    <property type="project" value="TreeGrafter"/>
</dbReference>
<dbReference type="PANTHER" id="PTHR42760:SF133">
    <property type="entry name" value="3-OXOACYL-[ACYL-CARRIER-PROTEIN] REDUCTASE"/>
    <property type="match status" value="1"/>
</dbReference>
<dbReference type="PROSITE" id="PS00061">
    <property type="entry name" value="ADH_SHORT"/>
    <property type="match status" value="1"/>
</dbReference>
<dbReference type="eggNOG" id="COG1028">
    <property type="taxonomic scope" value="Bacteria"/>
</dbReference>
<name>A0A1I7DG22_9RHOB</name>
<dbReference type="GO" id="GO:0048038">
    <property type="term" value="F:quinone binding"/>
    <property type="evidence" value="ECO:0007669"/>
    <property type="project" value="TreeGrafter"/>
</dbReference>
<protein>
    <submittedName>
        <fullName evidence="3">3-oxoacyl-[acyl-carrier protein] reductase</fullName>
    </submittedName>
</protein>
<sequence>MDITTDTRVLVTGGASGIGLATVKAFLAAGALVAVNHLPGDPAAVTRIAQLNETYGQGRARSAAGNVSQRDAAEAMIAAAITDLGGLDVLVNNAGTSATKEPIAMSDLDRLDDDFWSTILDTNLMGPFWCSRAAAPHLRKGGAIINTASIAGLGGGASSMAYAASKAALINMTINLARGLGPDIRVNAVAPGLTRTPWTGTWPVCRTERSLASTALKRWVEPEDVAQGIVFLASNPAMTGQTIAIDGGRFS</sequence>
<accession>A0A1I7DG22</accession>
<dbReference type="InterPro" id="IPR002347">
    <property type="entry name" value="SDR_fam"/>
</dbReference>
<dbReference type="RefSeq" id="WP_027264145.1">
    <property type="nucleotide sequence ID" value="NZ_FPAW01000027.1"/>
</dbReference>
<dbReference type="Pfam" id="PF13561">
    <property type="entry name" value="adh_short_C2"/>
    <property type="match status" value="1"/>
</dbReference>
<reference evidence="3 4" key="1">
    <citation type="submission" date="2016-10" db="EMBL/GenBank/DDBJ databases">
        <authorList>
            <person name="de Groot N.N."/>
        </authorList>
    </citation>
    <scope>NUCLEOTIDE SEQUENCE [LARGE SCALE GENOMIC DNA]</scope>
    <source>
        <strain evidence="3 4">CGMCC 1.10959</strain>
    </source>
</reference>
<evidence type="ECO:0000256" key="2">
    <source>
        <dbReference type="ARBA" id="ARBA00023002"/>
    </source>
</evidence>
<dbReference type="Proteomes" id="UP000182466">
    <property type="component" value="Unassembled WGS sequence"/>
</dbReference>
<dbReference type="CDD" id="cd05233">
    <property type="entry name" value="SDR_c"/>
    <property type="match status" value="1"/>
</dbReference>
<dbReference type="AlphaFoldDB" id="A0A1I7DG22"/>
<evidence type="ECO:0000313" key="3">
    <source>
        <dbReference type="EMBL" id="SFU10614.1"/>
    </source>
</evidence>
<gene>
    <name evidence="3" type="ORF">SAMN05216236_12752</name>
</gene>
<dbReference type="PRINTS" id="PR00080">
    <property type="entry name" value="SDRFAMILY"/>
</dbReference>
<evidence type="ECO:0000313" key="4">
    <source>
        <dbReference type="Proteomes" id="UP000182466"/>
    </source>
</evidence>
<organism evidence="3 4">
    <name type="scientific">Sedimentitalea nanhaiensis</name>
    <dbReference type="NCBI Taxonomy" id="999627"/>
    <lineage>
        <taxon>Bacteria</taxon>
        <taxon>Pseudomonadati</taxon>
        <taxon>Pseudomonadota</taxon>
        <taxon>Alphaproteobacteria</taxon>
        <taxon>Rhodobacterales</taxon>
        <taxon>Paracoccaceae</taxon>
        <taxon>Sedimentitalea</taxon>
    </lineage>
</organism>
<keyword evidence="4" id="KW-1185">Reference proteome</keyword>
<dbReference type="Gene3D" id="3.40.50.720">
    <property type="entry name" value="NAD(P)-binding Rossmann-like Domain"/>
    <property type="match status" value="1"/>
</dbReference>
<dbReference type="InterPro" id="IPR020904">
    <property type="entry name" value="Sc_DH/Rdtase_CS"/>
</dbReference>
<dbReference type="PANTHER" id="PTHR42760">
    <property type="entry name" value="SHORT-CHAIN DEHYDROGENASES/REDUCTASES FAMILY MEMBER"/>
    <property type="match status" value="1"/>
</dbReference>
<dbReference type="SUPFAM" id="SSF51735">
    <property type="entry name" value="NAD(P)-binding Rossmann-fold domains"/>
    <property type="match status" value="1"/>
</dbReference>
<dbReference type="EMBL" id="FPAW01000027">
    <property type="protein sequence ID" value="SFU10614.1"/>
    <property type="molecule type" value="Genomic_DNA"/>
</dbReference>
<dbReference type="PRINTS" id="PR00081">
    <property type="entry name" value="GDHRDH"/>
</dbReference>
<comment type="similarity">
    <text evidence="1">Belongs to the short-chain dehydrogenases/reductases (SDR) family.</text>
</comment>
<proteinExistence type="inferred from homology"/>
<dbReference type="FunFam" id="3.40.50.720:FF:000084">
    <property type="entry name" value="Short-chain dehydrogenase reductase"/>
    <property type="match status" value="1"/>
</dbReference>
<evidence type="ECO:0000256" key="1">
    <source>
        <dbReference type="ARBA" id="ARBA00006484"/>
    </source>
</evidence>
<dbReference type="InterPro" id="IPR036291">
    <property type="entry name" value="NAD(P)-bd_dom_sf"/>
</dbReference>
<dbReference type="OrthoDB" id="198783at2"/>
<keyword evidence="2" id="KW-0560">Oxidoreductase</keyword>